<feature type="compositionally biased region" description="Low complexity" evidence="1">
    <location>
        <begin position="146"/>
        <end position="163"/>
    </location>
</feature>
<reference evidence="2 3" key="1">
    <citation type="submission" date="2017-02" db="EMBL/GenBank/DDBJ databases">
        <authorList>
            <person name="Peterson S.W."/>
        </authorList>
    </citation>
    <scope>NUCLEOTIDE SEQUENCE [LARGE SCALE GENOMIC DNA]</scope>
    <source>
        <strain evidence="2 3">VKM Ac-2059</strain>
    </source>
</reference>
<name>A0A1T5J3Z4_9MICO</name>
<protein>
    <submittedName>
        <fullName evidence="2">Uncharacterized protein</fullName>
    </submittedName>
</protein>
<organism evidence="2 3">
    <name type="scientific">Okibacterium fritillariae</name>
    <dbReference type="NCBI Taxonomy" id="123320"/>
    <lineage>
        <taxon>Bacteria</taxon>
        <taxon>Bacillati</taxon>
        <taxon>Actinomycetota</taxon>
        <taxon>Actinomycetes</taxon>
        <taxon>Micrococcales</taxon>
        <taxon>Microbacteriaceae</taxon>
        <taxon>Okibacterium</taxon>
    </lineage>
</organism>
<sequence>MFGRRSRRLIAAENAARAAALEAGTTGSSHPDTRVDSTGVELETSATSAPAVIPVPAPVIELSEERVFAAVLERLQDFVGENGSWTLTRRSDSDTEVFFHDMAALSLARAVTSTLVDAAAHGDTAPTAERDDLSELDAARAAADGSTSNASNSDAPTSDAPAADRAVSPAVRTIMELDTIAVWADPTSHDPAYIDERMLHPETARSVDADRANGQRRA</sequence>
<evidence type="ECO:0000313" key="2">
    <source>
        <dbReference type="EMBL" id="SKC46130.1"/>
    </source>
</evidence>
<dbReference type="Proteomes" id="UP000190857">
    <property type="component" value="Unassembled WGS sequence"/>
</dbReference>
<evidence type="ECO:0000256" key="1">
    <source>
        <dbReference type="SAM" id="MobiDB-lite"/>
    </source>
</evidence>
<dbReference type="EMBL" id="FUZP01000001">
    <property type="protein sequence ID" value="SKC46130.1"/>
    <property type="molecule type" value="Genomic_DNA"/>
</dbReference>
<dbReference type="RefSeq" id="WP_143785342.1">
    <property type="nucleotide sequence ID" value="NZ_FUZP01000001.1"/>
</dbReference>
<dbReference type="OrthoDB" id="5125852at2"/>
<feature type="region of interest" description="Disordered" evidence="1">
    <location>
        <begin position="194"/>
        <end position="218"/>
    </location>
</feature>
<keyword evidence="3" id="KW-1185">Reference proteome</keyword>
<proteinExistence type="predicted"/>
<accession>A0A1T5J3Z4</accession>
<feature type="region of interest" description="Disordered" evidence="1">
    <location>
        <begin position="139"/>
        <end position="166"/>
    </location>
</feature>
<dbReference type="AlphaFoldDB" id="A0A1T5J3Z4"/>
<evidence type="ECO:0000313" key="3">
    <source>
        <dbReference type="Proteomes" id="UP000190857"/>
    </source>
</evidence>
<gene>
    <name evidence="2" type="ORF">SAMN06309945_1197</name>
</gene>